<dbReference type="InterPro" id="IPR005467">
    <property type="entry name" value="His_kinase_dom"/>
</dbReference>
<dbReference type="InterPro" id="IPR036890">
    <property type="entry name" value="HATPase_C_sf"/>
</dbReference>
<dbReference type="PRINTS" id="PR00344">
    <property type="entry name" value="BCTRLSENSOR"/>
</dbReference>
<dbReference type="PANTHER" id="PTHR43065">
    <property type="entry name" value="SENSOR HISTIDINE KINASE"/>
    <property type="match status" value="1"/>
</dbReference>
<gene>
    <name evidence="11" type="ORF">HZA61_10960</name>
</gene>
<dbReference type="GO" id="GO:0000155">
    <property type="term" value="F:phosphorelay sensor kinase activity"/>
    <property type="evidence" value="ECO:0007669"/>
    <property type="project" value="InterPro"/>
</dbReference>
<keyword evidence="4" id="KW-0808">Transferase</keyword>
<evidence type="ECO:0000256" key="2">
    <source>
        <dbReference type="ARBA" id="ARBA00012438"/>
    </source>
</evidence>
<dbReference type="InterPro" id="IPR003594">
    <property type="entry name" value="HATPase_dom"/>
</dbReference>
<dbReference type="AlphaFoldDB" id="A0A933SCT3"/>
<evidence type="ECO:0000259" key="10">
    <source>
        <dbReference type="PROSITE" id="PS50109"/>
    </source>
</evidence>
<dbReference type="Proteomes" id="UP000696931">
    <property type="component" value="Unassembled WGS sequence"/>
</dbReference>
<comment type="caution">
    <text evidence="11">The sequence shown here is derived from an EMBL/GenBank/DDBJ whole genome shotgun (WGS) entry which is preliminary data.</text>
</comment>
<reference evidence="11" key="1">
    <citation type="submission" date="2020-07" db="EMBL/GenBank/DDBJ databases">
        <title>Huge and variable diversity of episymbiotic CPR bacteria and DPANN archaea in groundwater ecosystems.</title>
        <authorList>
            <person name="He C.Y."/>
            <person name="Keren R."/>
            <person name="Whittaker M."/>
            <person name="Farag I.F."/>
            <person name="Doudna J."/>
            <person name="Cate J.H.D."/>
            <person name="Banfield J.F."/>
        </authorList>
    </citation>
    <scope>NUCLEOTIDE SEQUENCE</scope>
    <source>
        <strain evidence="11">NC_groundwater_1813_Pr3_B-0.1um_71_17</strain>
    </source>
</reference>
<dbReference type="InterPro" id="IPR004358">
    <property type="entry name" value="Sig_transdc_His_kin-like_C"/>
</dbReference>
<dbReference type="SMART" id="SM00388">
    <property type="entry name" value="HisKA"/>
    <property type="match status" value="1"/>
</dbReference>
<keyword evidence="7" id="KW-0067">ATP-binding</keyword>
<dbReference type="SMART" id="SM00387">
    <property type="entry name" value="HATPase_c"/>
    <property type="match status" value="1"/>
</dbReference>
<feature type="domain" description="Histidine kinase" evidence="10">
    <location>
        <begin position="232"/>
        <end position="436"/>
    </location>
</feature>
<evidence type="ECO:0000256" key="9">
    <source>
        <dbReference type="SAM" id="Phobius"/>
    </source>
</evidence>
<dbReference type="SUPFAM" id="SSF47384">
    <property type="entry name" value="Homodimeric domain of signal transducing histidine kinase"/>
    <property type="match status" value="1"/>
</dbReference>
<evidence type="ECO:0000256" key="6">
    <source>
        <dbReference type="ARBA" id="ARBA00022777"/>
    </source>
</evidence>
<keyword evidence="9" id="KW-0472">Membrane</keyword>
<keyword evidence="3" id="KW-0597">Phosphoprotein</keyword>
<dbReference type="Pfam" id="PF00512">
    <property type="entry name" value="HisKA"/>
    <property type="match status" value="1"/>
</dbReference>
<keyword evidence="9" id="KW-1133">Transmembrane helix</keyword>
<dbReference type="InterPro" id="IPR036097">
    <property type="entry name" value="HisK_dim/P_sf"/>
</dbReference>
<proteinExistence type="predicted"/>
<dbReference type="GO" id="GO:0005524">
    <property type="term" value="F:ATP binding"/>
    <property type="evidence" value="ECO:0007669"/>
    <property type="project" value="UniProtKB-KW"/>
</dbReference>
<evidence type="ECO:0000256" key="3">
    <source>
        <dbReference type="ARBA" id="ARBA00022553"/>
    </source>
</evidence>
<keyword evidence="6" id="KW-0418">Kinase</keyword>
<dbReference type="EC" id="2.7.13.3" evidence="2"/>
<dbReference type="EMBL" id="JACRIW010000078">
    <property type="protein sequence ID" value="MBI5169999.1"/>
    <property type="molecule type" value="Genomic_DNA"/>
</dbReference>
<dbReference type="Pfam" id="PF02518">
    <property type="entry name" value="HATPase_c"/>
    <property type="match status" value="1"/>
</dbReference>
<accession>A0A933SCT3</accession>
<dbReference type="PANTHER" id="PTHR43065:SF10">
    <property type="entry name" value="PEROXIDE STRESS-ACTIVATED HISTIDINE KINASE MAK3"/>
    <property type="match status" value="1"/>
</dbReference>
<evidence type="ECO:0000313" key="11">
    <source>
        <dbReference type="EMBL" id="MBI5169999.1"/>
    </source>
</evidence>
<dbReference type="CDD" id="cd00082">
    <property type="entry name" value="HisKA"/>
    <property type="match status" value="1"/>
</dbReference>
<evidence type="ECO:0000256" key="8">
    <source>
        <dbReference type="ARBA" id="ARBA00023012"/>
    </source>
</evidence>
<evidence type="ECO:0000256" key="7">
    <source>
        <dbReference type="ARBA" id="ARBA00022840"/>
    </source>
</evidence>
<sequence length="437" mass="46080">MHRTQTWMIVFALVAAFVTVLTTALAYRSLHGAFEREFQGRLEQVAGIAASQLSAEDLDDVRQLGSGSGGFFALQAQLDPLRGVTGFANLAVLDTNRTTLYDVVRGEAGVGAASAYDSLAHDSLAAAFAGRVTAARPWRVAGVESRAAFVPVRVGGVPGGAVRAVLVAEAQPAWDPELRRLANRLAFIAGLSLAAIAVLTGILLRVTSRQLALERRLTRSENLAAMGRLTATLAHEIKNPLAIIRGSARRLARLEPEAQRMADSVVEEVDRLTRTVGRYLQFARVEGEAGDDGDFAAAFAATLDLVQGEFAARRVALEREAPAGAAPVPLDGESLKQVALNLLLNALEASPEGGAVRASLTAEGGRAVFTVRDDGPGIPADVLQRLGEPFFTTKAKGSGLGLFLTRRLAEGAGGRLEVANRPEGGATVRVEIPLLRG</sequence>
<evidence type="ECO:0000313" key="12">
    <source>
        <dbReference type="Proteomes" id="UP000696931"/>
    </source>
</evidence>
<keyword evidence="8" id="KW-0902">Two-component regulatory system</keyword>
<feature type="transmembrane region" description="Helical" evidence="9">
    <location>
        <begin position="185"/>
        <end position="206"/>
    </location>
</feature>
<evidence type="ECO:0000256" key="1">
    <source>
        <dbReference type="ARBA" id="ARBA00000085"/>
    </source>
</evidence>
<comment type="catalytic activity">
    <reaction evidence="1">
        <text>ATP + protein L-histidine = ADP + protein N-phospho-L-histidine.</text>
        <dbReference type="EC" id="2.7.13.3"/>
    </reaction>
</comment>
<dbReference type="Gene3D" id="3.30.565.10">
    <property type="entry name" value="Histidine kinase-like ATPase, C-terminal domain"/>
    <property type="match status" value="1"/>
</dbReference>
<dbReference type="PROSITE" id="PS50109">
    <property type="entry name" value="HIS_KIN"/>
    <property type="match status" value="1"/>
</dbReference>
<evidence type="ECO:0000256" key="5">
    <source>
        <dbReference type="ARBA" id="ARBA00022741"/>
    </source>
</evidence>
<dbReference type="Gene3D" id="1.10.287.130">
    <property type="match status" value="1"/>
</dbReference>
<keyword evidence="5" id="KW-0547">Nucleotide-binding</keyword>
<name>A0A933SCT3_UNCEI</name>
<evidence type="ECO:0000256" key="4">
    <source>
        <dbReference type="ARBA" id="ARBA00022679"/>
    </source>
</evidence>
<dbReference type="InterPro" id="IPR003661">
    <property type="entry name" value="HisK_dim/P_dom"/>
</dbReference>
<organism evidence="11 12">
    <name type="scientific">Eiseniibacteriota bacterium</name>
    <dbReference type="NCBI Taxonomy" id="2212470"/>
    <lineage>
        <taxon>Bacteria</taxon>
        <taxon>Candidatus Eiseniibacteriota</taxon>
    </lineage>
</organism>
<dbReference type="SUPFAM" id="SSF55874">
    <property type="entry name" value="ATPase domain of HSP90 chaperone/DNA topoisomerase II/histidine kinase"/>
    <property type="match status" value="1"/>
</dbReference>
<protein>
    <recommendedName>
        <fullName evidence="2">histidine kinase</fullName>
        <ecNumber evidence="2">2.7.13.3</ecNumber>
    </recommendedName>
</protein>
<dbReference type="CDD" id="cd00075">
    <property type="entry name" value="HATPase"/>
    <property type="match status" value="1"/>
</dbReference>
<keyword evidence="9" id="KW-0812">Transmembrane</keyword>